<dbReference type="FunFam" id="3.40.50.720:FF:000084">
    <property type="entry name" value="Short-chain dehydrogenase reductase"/>
    <property type="match status" value="1"/>
</dbReference>
<dbReference type="GO" id="GO:0016616">
    <property type="term" value="F:oxidoreductase activity, acting on the CH-OH group of donors, NAD or NADP as acceptor"/>
    <property type="evidence" value="ECO:0007669"/>
    <property type="project" value="TreeGrafter"/>
</dbReference>
<dbReference type="GO" id="GO:0048038">
    <property type="term" value="F:quinone binding"/>
    <property type="evidence" value="ECO:0007669"/>
    <property type="project" value="TreeGrafter"/>
</dbReference>
<evidence type="ECO:0000256" key="2">
    <source>
        <dbReference type="ARBA" id="ARBA00022857"/>
    </source>
</evidence>
<keyword evidence="4" id="KW-1185">Reference proteome</keyword>
<accession>A0AAW0DF34</accession>
<dbReference type="PROSITE" id="PS00061">
    <property type="entry name" value="ADH_SHORT"/>
    <property type="match status" value="1"/>
</dbReference>
<dbReference type="InterPro" id="IPR036291">
    <property type="entry name" value="NAD(P)-bd_dom_sf"/>
</dbReference>
<dbReference type="Gene3D" id="3.40.50.720">
    <property type="entry name" value="NAD(P)-binding Rossmann-like Domain"/>
    <property type="match status" value="1"/>
</dbReference>
<evidence type="ECO:0000313" key="4">
    <source>
        <dbReference type="Proteomes" id="UP001383192"/>
    </source>
</evidence>
<evidence type="ECO:0008006" key="5">
    <source>
        <dbReference type="Google" id="ProtNLM"/>
    </source>
</evidence>
<sequence length="277" mass="29585">MAGSTGKLRVALVTGAAQGIGKAIALQLAQDGLDVALNDLQHNLEKLNAVADEIKGISRRSSVHIADISQEEDVKNMIAQVVEAHDGGERGDPKSQSHTRRYCPIQIMLLGHWSTFYGTQESVEEWDKTFSVNARGTFLCYKYAAKQMIAQGEGGRIIGASSLGGKRGSAHLATYSSTKFAIRGLTQTASKEFGPYGITVNAYAPGAIETDMLSYLEDTTAKYVPGVSVRKNMAQASPLGINGEPEDVAGLVSYLVSEKARFITGQTINLNGGLLCE</sequence>
<organism evidence="3 4">
    <name type="scientific">Paramarasmius palmivorus</name>
    <dbReference type="NCBI Taxonomy" id="297713"/>
    <lineage>
        <taxon>Eukaryota</taxon>
        <taxon>Fungi</taxon>
        <taxon>Dikarya</taxon>
        <taxon>Basidiomycota</taxon>
        <taxon>Agaricomycotina</taxon>
        <taxon>Agaricomycetes</taxon>
        <taxon>Agaricomycetidae</taxon>
        <taxon>Agaricales</taxon>
        <taxon>Marasmiineae</taxon>
        <taxon>Marasmiaceae</taxon>
        <taxon>Paramarasmius</taxon>
    </lineage>
</organism>
<reference evidence="3 4" key="1">
    <citation type="submission" date="2024-01" db="EMBL/GenBank/DDBJ databases">
        <title>A draft genome for a cacao thread blight-causing isolate of Paramarasmius palmivorus.</title>
        <authorList>
            <person name="Baruah I.K."/>
            <person name="Bukari Y."/>
            <person name="Amoako-Attah I."/>
            <person name="Meinhardt L.W."/>
            <person name="Bailey B.A."/>
            <person name="Cohen S.P."/>
        </authorList>
    </citation>
    <scope>NUCLEOTIDE SEQUENCE [LARGE SCALE GENOMIC DNA]</scope>
    <source>
        <strain evidence="3 4">GH-12</strain>
    </source>
</reference>
<dbReference type="Pfam" id="PF00106">
    <property type="entry name" value="adh_short"/>
    <property type="match status" value="1"/>
</dbReference>
<comment type="caution">
    <text evidence="3">The sequence shown here is derived from an EMBL/GenBank/DDBJ whole genome shotgun (WGS) entry which is preliminary data.</text>
</comment>
<dbReference type="GO" id="GO:0006633">
    <property type="term" value="P:fatty acid biosynthetic process"/>
    <property type="evidence" value="ECO:0007669"/>
    <property type="project" value="TreeGrafter"/>
</dbReference>
<name>A0AAW0DF34_9AGAR</name>
<dbReference type="Pfam" id="PF13561">
    <property type="entry name" value="adh_short_C2"/>
    <property type="match status" value="1"/>
</dbReference>
<proteinExistence type="inferred from homology"/>
<evidence type="ECO:0000313" key="3">
    <source>
        <dbReference type="EMBL" id="KAK7049874.1"/>
    </source>
</evidence>
<dbReference type="SUPFAM" id="SSF51735">
    <property type="entry name" value="NAD(P)-binding Rossmann-fold domains"/>
    <property type="match status" value="1"/>
</dbReference>
<keyword evidence="2" id="KW-0521">NADP</keyword>
<dbReference type="EMBL" id="JAYKXP010000015">
    <property type="protein sequence ID" value="KAK7049874.1"/>
    <property type="molecule type" value="Genomic_DNA"/>
</dbReference>
<protein>
    <recommendedName>
        <fullName evidence="5">NAD(P)-binding protein</fullName>
    </recommendedName>
</protein>
<dbReference type="PRINTS" id="PR00081">
    <property type="entry name" value="GDHRDH"/>
</dbReference>
<evidence type="ECO:0000256" key="1">
    <source>
        <dbReference type="ARBA" id="ARBA00006484"/>
    </source>
</evidence>
<dbReference type="AlphaFoldDB" id="A0AAW0DF34"/>
<dbReference type="Proteomes" id="UP001383192">
    <property type="component" value="Unassembled WGS sequence"/>
</dbReference>
<dbReference type="InterPro" id="IPR002347">
    <property type="entry name" value="SDR_fam"/>
</dbReference>
<comment type="similarity">
    <text evidence="1">Belongs to the short-chain dehydrogenases/reductases (SDR) family.</text>
</comment>
<gene>
    <name evidence="3" type="ORF">VNI00_005304</name>
</gene>
<dbReference type="PANTHER" id="PTHR42760">
    <property type="entry name" value="SHORT-CHAIN DEHYDROGENASES/REDUCTASES FAMILY MEMBER"/>
    <property type="match status" value="1"/>
</dbReference>
<dbReference type="PANTHER" id="PTHR42760:SF121">
    <property type="entry name" value="3-OXOACYL-(ACYL-CARRIER-PROTEIN) REDUCTASE"/>
    <property type="match status" value="1"/>
</dbReference>
<dbReference type="InterPro" id="IPR020904">
    <property type="entry name" value="Sc_DH/Rdtase_CS"/>
</dbReference>